<evidence type="ECO:0000313" key="2">
    <source>
        <dbReference type="EMBL" id="GAA4496242.1"/>
    </source>
</evidence>
<evidence type="ECO:0000313" key="3">
    <source>
        <dbReference type="Proteomes" id="UP001501321"/>
    </source>
</evidence>
<dbReference type="Proteomes" id="UP001501321">
    <property type="component" value="Unassembled WGS sequence"/>
</dbReference>
<dbReference type="PANTHER" id="PTHR34404:SF2">
    <property type="entry name" value="CONSERVED SERINE RICH PROTEIN"/>
    <property type="match status" value="1"/>
</dbReference>
<gene>
    <name evidence="2" type="ORF">GCM10023095_10830</name>
</gene>
<keyword evidence="3" id="KW-1185">Reference proteome</keyword>
<accession>A0ABP8Q1V8</accession>
<comment type="caution">
    <text evidence="2">The sequence shown here is derived from an EMBL/GenBank/DDBJ whole genome shotgun (WGS) entry which is preliminary data.</text>
</comment>
<dbReference type="SMART" id="SM00834">
    <property type="entry name" value="CxxC_CXXC_SSSS"/>
    <property type="match status" value="1"/>
</dbReference>
<proteinExistence type="predicted"/>
<dbReference type="NCBIfam" id="TIGR02605">
    <property type="entry name" value="CxxC_CxxC_SSSS"/>
    <property type="match status" value="1"/>
</dbReference>
<evidence type="ECO:0000259" key="1">
    <source>
        <dbReference type="SMART" id="SM00834"/>
    </source>
</evidence>
<reference evidence="3" key="1">
    <citation type="journal article" date="2019" name="Int. J. Syst. Evol. Microbiol.">
        <title>The Global Catalogue of Microorganisms (GCM) 10K type strain sequencing project: providing services to taxonomists for standard genome sequencing and annotation.</title>
        <authorList>
            <consortium name="The Broad Institute Genomics Platform"/>
            <consortium name="The Broad Institute Genome Sequencing Center for Infectious Disease"/>
            <person name="Wu L."/>
            <person name="Ma J."/>
        </authorList>
    </citation>
    <scope>NUCLEOTIDE SEQUENCE [LARGE SCALE GENOMIC DNA]</scope>
    <source>
        <strain evidence="3">JCM 32226</strain>
    </source>
</reference>
<dbReference type="EMBL" id="BAABFC010000009">
    <property type="protein sequence ID" value="GAA4496242.1"/>
    <property type="molecule type" value="Genomic_DNA"/>
</dbReference>
<name>A0ABP8Q1V8_9GAMM</name>
<protein>
    <recommendedName>
        <fullName evidence="1">Putative regulatory protein FmdB zinc ribbon domain-containing protein</fullName>
    </recommendedName>
</protein>
<sequence length="84" mass="8849">MPIFEYQCQQCGQRVAKLQKLSDAPLRTCPSCAAEALNKLISVPGFRLKGGGWYETDFKSGPKKNLAAPECGGQGGCAGCPVGD</sequence>
<dbReference type="InterPro" id="IPR013429">
    <property type="entry name" value="Regulatory_FmdB_Zinc_ribbon"/>
</dbReference>
<dbReference type="Pfam" id="PF09723">
    <property type="entry name" value="Zn_ribbon_8"/>
    <property type="match status" value="1"/>
</dbReference>
<feature type="domain" description="Putative regulatory protein FmdB zinc ribbon" evidence="1">
    <location>
        <begin position="1"/>
        <end position="42"/>
    </location>
</feature>
<dbReference type="RefSeq" id="WP_345010829.1">
    <property type="nucleotide sequence ID" value="NZ_BAABFC010000009.1"/>
</dbReference>
<dbReference type="PANTHER" id="PTHR34404">
    <property type="entry name" value="REGULATORY PROTEIN, FMDB FAMILY"/>
    <property type="match status" value="1"/>
</dbReference>
<organism evidence="2 3">
    <name type="scientific">Pseudaeromonas paramecii</name>
    <dbReference type="NCBI Taxonomy" id="2138166"/>
    <lineage>
        <taxon>Bacteria</taxon>
        <taxon>Pseudomonadati</taxon>
        <taxon>Pseudomonadota</taxon>
        <taxon>Gammaproteobacteria</taxon>
        <taxon>Aeromonadales</taxon>
        <taxon>Aeromonadaceae</taxon>
        <taxon>Pseudaeromonas</taxon>
    </lineage>
</organism>